<dbReference type="Proteomes" id="UP000501690">
    <property type="component" value="Linkage Group LG2"/>
</dbReference>
<gene>
    <name evidence="1" type="ORF">DEO72_LG2g2351</name>
</gene>
<accession>A0A4D6KW60</accession>
<evidence type="ECO:0000313" key="1">
    <source>
        <dbReference type="EMBL" id="QCD82018.1"/>
    </source>
</evidence>
<dbReference type="EMBL" id="CP039346">
    <property type="protein sequence ID" value="QCD82018.1"/>
    <property type="molecule type" value="Genomic_DNA"/>
</dbReference>
<organism evidence="1 2">
    <name type="scientific">Vigna unguiculata</name>
    <name type="common">Cowpea</name>
    <dbReference type="NCBI Taxonomy" id="3917"/>
    <lineage>
        <taxon>Eukaryota</taxon>
        <taxon>Viridiplantae</taxon>
        <taxon>Streptophyta</taxon>
        <taxon>Embryophyta</taxon>
        <taxon>Tracheophyta</taxon>
        <taxon>Spermatophyta</taxon>
        <taxon>Magnoliopsida</taxon>
        <taxon>eudicotyledons</taxon>
        <taxon>Gunneridae</taxon>
        <taxon>Pentapetalae</taxon>
        <taxon>rosids</taxon>
        <taxon>fabids</taxon>
        <taxon>Fabales</taxon>
        <taxon>Fabaceae</taxon>
        <taxon>Papilionoideae</taxon>
        <taxon>50 kb inversion clade</taxon>
        <taxon>NPAAA clade</taxon>
        <taxon>indigoferoid/millettioid clade</taxon>
        <taxon>Phaseoleae</taxon>
        <taxon>Vigna</taxon>
    </lineage>
</organism>
<keyword evidence="2" id="KW-1185">Reference proteome</keyword>
<name>A0A4D6KW60_VIGUN</name>
<proteinExistence type="predicted"/>
<evidence type="ECO:0000313" key="2">
    <source>
        <dbReference type="Proteomes" id="UP000501690"/>
    </source>
</evidence>
<reference evidence="1 2" key="1">
    <citation type="submission" date="2019-04" db="EMBL/GenBank/DDBJ databases">
        <title>An improved genome assembly and genetic linkage map for asparagus bean, Vigna unguiculata ssp. sesquipedialis.</title>
        <authorList>
            <person name="Xia Q."/>
            <person name="Zhang R."/>
            <person name="Dong Y."/>
        </authorList>
    </citation>
    <scope>NUCLEOTIDE SEQUENCE [LARGE SCALE GENOMIC DNA]</scope>
    <source>
        <tissue evidence="1">Leaf</tissue>
    </source>
</reference>
<dbReference type="AlphaFoldDB" id="A0A4D6KW60"/>
<protein>
    <submittedName>
        <fullName evidence="1">Uncharacterized protein</fullName>
    </submittedName>
</protein>
<sequence>MSATASRRPQRSCQRSDHFLLHSFSRARPFLLVIVRQNAPIFASAHHHAASLLATPIDAGDVYLLRETQRPVLAHATFTLPPTRTTYAPTPKATADNTQITATQTATIVPLPLKFQLTDGDVVDDFLSSFGFVFLFWVAMMRRCTIVMMISFIG</sequence>